<keyword evidence="1" id="KW-0472">Membrane</keyword>
<keyword evidence="1" id="KW-1133">Transmembrane helix</keyword>
<evidence type="ECO:0000256" key="1">
    <source>
        <dbReference type="SAM" id="Phobius"/>
    </source>
</evidence>
<name>A0AA86NGM7_9EUKA</name>
<dbReference type="EMBL" id="CATOUU010000169">
    <property type="protein sequence ID" value="CAI9918876.1"/>
    <property type="molecule type" value="Genomic_DNA"/>
</dbReference>
<keyword evidence="4" id="KW-1185">Reference proteome</keyword>
<proteinExistence type="predicted"/>
<dbReference type="AlphaFoldDB" id="A0AA86NGM7"/>
<feature type="transmembrane region" description="Helical" evidence="1">
    <location>
        <begin position="129"/>
        <end position="152"/>
    </location>
</feature>
<dbReference type="EMBL" id="CAXDID020000300">
    <property type="protein sequence ID" value="CAL6073222.1"/>
    <property type="molecule type" value="Genomic_DNA"/>
</dbReference>
<gene>
    <name evidence="3" type="ORF">HINF_LOCUS55998</name>
    <name evidence="2" type="ORF">HINF_LOCUS6521</name>
</gene>
<evidence type="ECO:0000313" key="2">
    <source>
        <dbReference type="EMBL" id="CAI9918876.1"/>
    </source>
</evidence>
<evidence type="ECO:0000313" key="4">
    <source>
        <dbReference type="Proteomes" id="UP001642409"/>
    </source>
</evidence>
<dbReference type="Proteomes" id="UP001642409">
    <property type="component" value="Unassembled WGS sequence"/>
</dbReference>
<reference evidence="3 4" key="2">
    <citation type="submission" date="2024-07" db="EMBL/GenBank/DDBJ databases">
        <authorList>
            <person name="Akdeniz Z."/>
        </authorList>
    </citation>
    <scope>NUCLEOTIDE SEQUENCE [LARGE SCALE GENOMIC DNA]</scope>
</reference>
<evidence type="ECO:0000313" key="3">
    <source>
        <dbReference type="EMBL" id="CAL6073222.1"/>
    </source>
</evidence>
<comment type="caution">
    <text evidence="2">The sequence shown here is derived from an EMBL/GenBank/DDBJ whole genome shotgun (WGS) entry which is preliminary data.</text>
</comment>
<sequence>MQCDFCTQSFSSYSPLKRIYTENIQFIQNTFDHYYTLFIITEKVTDSINKVLQYSQSNANIHKTQHIFGIFDIRNAQFKKGGEQVQQLDLQVSVTLESETSAIYLLQQYLDFVLIFQNRLILCGADATYICYFSPVFIISLLVLLLRCWFTLSDFF</sequence>
<organism evidence="2">
    <name type="scientific">Hexamita inflata</name>
    <dbReference type="NCBI Taxonomy" id="28002"/>
    <lineage>
        <taxon>Eukaryota</taxon>
        <taxon>Metamonada</taxon>
        <taxon>Diplomonadida</taxon>
        <taxon>Hexamitidae</taxon>
        <taxon>Hexamitinae</taxon>
        <taxon>Hexamita</taxon>
    </lineage>
</organism>
<keyword evidence="1" id="KW-0812">Transmembrane</keyword>
<reference evidence="2" key="1">
    <citation type="submission" date="2023-06" db="EMBL/GenBank/DDBJ databases">
        <authorList>
            <person name="Kurt Z."/>
        </authorList>
    </citation>
    <scope>NUCLEOTIDE SEQUENCE</scope>
</reference>
<accession>A0AA86NGM7</accession>
<protein>
    <submittedName>
        <fullName evidence="3">Hypothetical_protein</fullName>
    </submittedName>
</protein>